<evidence type="ECO:0008006" key="3">
    <source>
        <dbReference type="Google" id="ProtNLM"/>
    </source>
</evidence>
<dbReference type="EMBL" id="BAAAND010000012">
    <property type="protein sequence ID" value="GAA1607708.1"/>
    <property type="molecule type" value="Genomic_DNA"/>
</dbReference>
<name>A0ABN2EHF9_9ACTN</name>
<dbReference type="RefSeq" id="WP_344198808.1">
    <property type="nucleotide sequence ID" value="NZ_BAAAND010000012.1"/>
</dbReference>
<protein>
    <recommendedName>
        <fullName evidence="3">SUKH-4 immunity protein of toxin-antitoxin system</fullName>
    </recommendedName>
</protein>
<gene>
    <name evidence="1" type="ORF">GCM10009742_67300</name>
</gene>
<evidence type="ECO:0000313" key="2">
    <source>
        <dbReference type="Proteomes" id="UP001500190"/>
    </source>
</evidence>
<reference evidence="1 2" key="1">
    <citation type="journal article" date="2019" name="Int. J. Syst. Evol. Microbiol.">
        <title>The Global Catalogue of Microorganisms (GCM) 10K type strain sequencing project: providing services to taxonomists for standard genome sequencing and annotation.</title>
        <authorList>
            <consortium name="The Broad Institute Genomics Platform"/>
            <consortium name="The Broad Institute Genome Sequencing Center for Infectious Disease"/>
            <person name="Wu L."/>
            <person name="Ma J."/>
        </authorList>
    </citation>
    <scope>NUCLEOTIDE SEQUENCE [LARGE SCALE GENOMIC DNA]</scope>
    <source>
        <strain evidence="1 2">JCM 14304</strain>
    </source>
</reference>
<organism evidence="1 2">
    <name type="scientific">Kribbella karoonensis</name>
    <dbReference type="NCBI Taxonomy" id="324851"/>
    <lineage>
        <taxon>Bacteria</taxon>
        <taxon>Bacillati</taxon>
        <taxon>Actinomycetota</taxon>
        <taxon>Actinomycetes</taxon>
        <taxon>Propionibacteriales</taxon>
        <taxon>Kribbellaceae</taxon>
        <taxon>Kribbella</taxon>
    </lineage>
</organism>
<evidence type="ECO:0000313" key="1">
    <source>
        <dbReference type="EMBL" id="GAA1607708.1"/>
    </source>
</evidence>
<accession>A0ABN2EHF9</accession>
<keyword evidence="2" id="KW-1185">Reference proteome</keyword>
<sequence>MTTIFERDDCLVTLEIGDRIEYTVRTTDHQQVISTPLDGLETLAAHLGGEQLADASRSSAERDGFERLMVASIGSALRRWCHQAGLSSVWTVDGRRARREHVVAVVPQPVTGRTITLSLAFSPHEGGQVMFTEEYRGPAEVLGYSYTTGLRSADVPRLVDHLETTADRRTAGAPEDRLIAVLGELVAQGTINPAAGQGEPRALFETWCREAGVPTDFHRLGVDRREKLVQVPTRPDQVAAVSFSIDSFGKELGFQEGYGPEGETWRDALYQLRFGYDQLGKLLSWLTNQVGPLDERLGPDDAVVAAWQLLAERGELTPRRPMEVHDRVARWMTEAGVEFRSYGSAWRETLLRVHRQPGDCIFTLSLTIDPDRAAEGITFTEFYDYGPSGDDPGREYGYGVQAPYDALEALAAAYNPGDGPAQDRLISAFRDLVAAGVLGDGKALQVNQDVVLRGFEAAGVPATTDTWVWLNSD</sequence>
<dbReference type="Proteomes" id="UP001500190">
    <property type="component" value="Unassembled WGS sequence"/>
</dbReference>
<proteinExistence type="predicted"/>
<comment type="caution">
    <text evidence="1">The sequence shown here is derived from an EMBL/GenBank/DDBJ whole genome shotgun (WGS) entry which is preliminary data.</text>
</comment>